<sequence>MIALVIARYALRCRAILRNAFNKHESVTTVRIYLPVRLARAVISCCNPPGQRVVSRHQISPVTDRMAKSTTTTPHDAVFKQFLCHPDTARDFLEIYLPSTLRQICNLNTLRLESGSFIEEDLRPHYSDILWSLETSEGEGYIYVVIEHQSTPDAHMAFRLMRYAMAAMQRHLEAGHKTLPLVVPMLFYHGNRSPYPFSLCWLDEFADPVMARKLYATAFPLVDITVVPDDEIMRHRRIALLELIQKHIRQRDLMGLVEQLVALLIKGYANDTQLQSLFNYMMHTGDAARFNTFIRQVAMRIPQHKEKIMTIAERLRQEGHRNGLQKGLQKGLQQGKQEGQRLAALRIAHAMLIDGFDRDTILRVTGLTPADLAFESH</sequence>
<dbReference type="GO" id="GO:1990238">
    <property type="term" value="F:double-stranded DNA endonuclease activity"/>
    <property type="evidence" value="ECO:0007669"/>
    <property type="project" value="TreeGrafter"/>
</dbReference>
<dbReference type="NCBIfam" id="TIGR01784">
    <property type="entry name" value="T_den_put_tspse"/>
    <property type="match status" value="1"/>
</dbReference>
<dbReference type="AlphaFoldDB" id="A0A0K0HEV3"/>
<evidence type="ECO:0000259" key="2">
    <source>
        <dbReference type="Pfam" id="PF04754"/>
    </source>
</evidence>
<dbReference type="KEGG" id="sbg:SBG_3113"/>
<reference evidence="3 4" key="1">
    <citation type="journal article" date="2011" name="PLoS Pathog.">
        <title>Salmonella bongori provides insights into the evolution of the Salmonellae.</title>
        <authorList>
            <person name="Fookes M."/>
            <person name="Schroeder G.N."/>
            <person name="Langridge G.C."/>
            <person name="Blondel C.J."/>
            <person name="Mammina C."/>
            <person name="Connor T.R."/>
            <person name="Seth-Smith H."/>
            <person name="Vernikos G.S."/>
            <person name="Robinson K.S."/>
            <person name="Sanders M."/>
            <person name="Petty N.K."/>
            <person name="Kingsley R.A."/>
            <person name="Baumler A.J."/>
            <person name="Nuccio S.P."/>
            <person name="Contreras I."/>
            <person name="Santiviago C.A."/>
            <person name="Maskell D."/>
            <person name="Barrow P."/>
            <person name="Humphrey T."/>
            <person name="Nastasi A."/>
            <person name="Roberts M."/>
            <person name="Frankel G."/>
            <person name="Parkhill J."/>
            <person name="Dougan G."/>
            <person name="Thomson N.R."/>
        </authorList>
    </citation>
    <scope>NUCLEOTIDE SEQUENCE [LARGE SCALE GENOMIC DNA]</scope>
    <source>
        <strain evidence="4">ATCC 43975 / DSM 13772 / NCTC 12419</strain>
    </source>
</reference>
<name>A0A0K0HEV3_SALBC</name>
<dbReference type="InterPro" id="IPR051699">
    <property type="entry name" value="Rpn/YhgA-like_nuclease"/>
</dbReference>
<dbReference type="Proteomes" id="UP000000289">
    <property type="component" value="Chromosome"/>
</dbReference>
<protein>
    <recommendedName>
        <fullName evidence="2">Transposase (putative) YhgA-like domain-containing protein</fullName>
    </recommendedName>
</protein>
<evidence type="ECO:0000313" key="4">
    <source>
        <dbReference type="Proteomes" id="UP000000289"/>
    </source>
</evidence>
<dbReference type="eggNOG" id="COG5464">
    <property type="taxonomic scope" value="Bacteria"/>
</dbReference>
<gene>
    <name evidence="3" type="ordered locus">SBG_3113</name>
</gene>
<dbReference type="InterPro" id="IPR010106">
    <property type="entry name" value="RpnA"/>
</dbReference>
<dbReference type="Pfam" id="PF04754">
    <property type="entry name" value="Transposase_31"/>
    <property type="match status" value="1"/>
</dbReference>
<proteinExistence type="inferred from homology"/>
<dbReference type="EMBL" id="FR877557">
    <property type="protein sequence ID" value="CCC32166.1"/>
    <property type="molecule type" value="Genomic_DNA"/>
</dbReference>
<feature type="domain" description="Transposase (putative) YhgA-like" evidence="2">
    <location>
        <begin position="73"/>
        <end position="274"/>
    </location>
</feature>
<accession>A0A0K0HEV3</accession>
<evidence type="ECO:0000313" key="3">
    <source>
        <dbReference type="EMBL" id="CCC32166.1"/>
    </source>
</evidence>
<dbReference type="PANTHER" id="PTHR34611">
    <property type="match status" value="1"/>
</dbReference>
<comment type="similarity">
    <text evidence="1">Belongs to the Rpn/YhgA-like nuclease family.</text>
</comment>
<dbReference type="PANTHER" id="PTHR34611:SF2">
    <property type="entry name" value="INACTIVE RECOMBINATION-PROMOTING NUCLEASE-LIKE PROTEIN RPNE-RELATED"/>
    <property type="match status" value="1"/>
</dbReference>
<dbReference type="InterPro" id="IPR006842">
    <property type="entry name" value="Transposase_31"/>
</dbReference>
<organism evidence="3 4">
    <name type="scientific">Salmonella bongori (strain ATCC 43975 / DSM 13772 / NCTC 12419)</name>
    <dbReference type="NCBI Taxonomy" id="218493"/>
    <lineage>
        <taxon>Bacteria</taxon>
        <taxon>Pseudomonadati</taxon>
        <taxon>Pseudomonadota</taxon>
        <taxon>Gammaproteobacteria</taxon>
        <taxon>Enterobacterales</taxon>
        <taxon>Enterobacteriaceae</taxon>
        <taxon>Salmonella</taxon>
    </lineage>
</organism>
<dbReference type="GO" id="GO:0006310">
    <property type="term" value="P:DNA recombination"/>
    <property type="evidence" value="ECO:0007669"/>
    <property type="project" value="TreeGrafter"/>
</dbReference>
<evidence type="ECO:0000256" key="1">
    <source>
        <dbReference type="ARBA" id="ARBA00009787"/>
    </source>
</evidence>